<dbReference type="KEGG" id="mech:Q9L42_010545"/>
<evidence type="ECO:0000313" key="2">
    <source>
        <dbReference type="Proteomes" id="UP001225378"/>
    </source>
</evidence>
<proteinExistence type="predicted"/>
<dbReference type="EMBL" id="CP157743">
    <property type="protein sequence ID" value="XBS18815.1"/>
    <property type="molecule type" value="Genomic_DNA"/>
</dbReference>
<dbReference type="RefSeq" id="WP_305908470.1">
    <property type="nucleotide sequence ID" value="NZ_CP157743.1"/>
</dbReference>
<dbReference type="Proteomes" id="UP001225378">
    <property type="component" value="Chromosome"/>
</dbReference>
<evidence type="ECO:0008006" key="3">
    <source>
        <dbReference type="Google" id="ProtNLM"/>
    </source>
</evidence>
<sequence>MIIWDILDYGFFAQSLYEYYQCSSTDNAINLGLDAIGLFPGIPALGTLRRIDDAVDVTKKADTLQPGPFAKESIPAHRGKPTAAEQRQVNELMEKNGCHTCGTKNPGTKSGNAVADHQPAQALGEPKEFFPHCINCARRQGGQVRQEKLKRGN</sequence>
<name>A0AAU7NPD6_9GAMM</name>
<gene>
    <name evidence="1" type="ORF">Q9L42_010545</name>
</gene>
<reference evidence="1 2" key="1">
    <citation type="journal article" date="2024" name="Microbiology">
        <title>Methylomarinum rosea sp. nov., a novel halophilic methanotrophic bacterium from the hypersaline Lake Elton.</title>
        <authorList>
            <person name="Suleimanov R.Z."/>
            <person name="Oshkin I.Y."/>
            <person name="Danilova O.V."/>
            <person name="Suzina N.E."/>
            <person name="Dedysh S.N."/>
        </authorList>
    </citation>
    <scope>NUCLEOTIDE SEQUENCE [LARGE SCALE GENOMIC DNA]</scope>
    <source>
        <strain evidence="1 2">Ch1-1</strain>
    </source>
</reference>
<organism evidence="1 2">
    <name type="scientific">Methylomarinum roseum</name>
    <dbReference type="NCBI Taxonomy" id="3067653"/>
    <lineage>
        <taxon>Bacteria</taxon>
        <taxon>Pseudomonadati</taxon>
        <taxon>Pseudomonadota</taxon>
        <taxon>Gammaproteobacteria</taxon>
        <taxon>Methylococcales</taxon>
        <taxon>Methylococcaceae</taxon>
        <taxon>Methylomarinum</taxon>
    </lineage>
</organism>
<protein>
    <recommendedName>
        <fullName evidence="3">HNH endonuclease</fullName>
    </recommendedName>
</protein>
<dbReference type="AlphaFoldDB" id="A0AAU7NPD6"/>
<dbReference type="PANTHER" id="PTHR38585">
    <property type="entry name" value="TRANSMEMBRANE PROTEIN"/>
    <property type="match status" value="1"/>
</dbReference>
<accession>A0AAU7NPD6</accession>
<evidence type="ECO:0000313" key="1">
    <source>
        <dbReference type="EMBL" id="XBS18815.1"/>
    </source>
</evidence>
<dbReference type="PANTHER" id="PTHR38585:SF1">
    <property type="entry name" value="TRANSMEMBRANE PROTEIN"/>
    <property type="match status" value="1"/>
</dbReference>
<keyword evidence="2" id="KW-1185">Reference proteome</keyword>